<name>A0A0L6JJ81_9FIRM</name>
<reference evidence="2" key="1">
    <citation type="submission" date="2015-07" db="EMBL/GenBank/DDBJ databases">
        <title>Near-Complete Genome Sequence of the Cellulolytic Bacterium Bacteroides (Pseudobacteroides) cellulosolvens ATCC 35603.</title>
        <authorList>
            <person name="Dassa B."/>
            <person name="Utturkar S.M."/>
            <person name="Klingeman D.M."/>
            <person name="Hurt R.A."/>
            <person name="Keller M."/>
            <person name="Xu J."/>
            <person name="Reddy Y.H.K."/>
            <person name="Borovok I."/>
            <person name="Grinberg I.R."/>
            <person name="Lamed R."/>
            <person name="Zhivin O."/>
            <person name="Bayer E.A."/>
            <person name="Brown S.D."/>
        </authorList>
    </citation>
    <scope>NUCLEOTIDE SEQUENCE [LARGE SCALE GENOMIC DNA]</scope>
    <source>
        <strain evidence="2">DSM 2933</strain>
    </source>
</reference>
<keyword evidence="2" id="KW-1185">Reference proteome</keyword>
<proteinExistence type="predicted"/>
<comment type="caution">
    <text evidence="1">The sequence shown here is derived from an EMBL/GenBank/DDBJ whole genome shotgun (WGS) entry which is preliminary data.</text>
</comment>
<dbReference type="AlphaFoldDB" id="A0A0L6JJ81"/>
<dbReference type="EMBL" id="LGTC01000001">
    <property type="protein sequence ID" value="KNY25497.1"/>
    <property type="molecule type" value="Genomic_DNA"/>
</dbReference>
<evidence type="ECO:0000313" key="2">
    <source>
        <dbReference type="Proteomes" id="UP000036923"/>
    </source>
</evidence>
<organism evidence="1 2">
    <name type="scientific">Pseudobacteroides cellulosolvens ATCC 35603 = DSM 2933</name>
    <dbReference type="NCBI Taxonomy" id="398512"/>
    <lineage>
        <taxon>Bacteria</taxon>
        <taxon>Bacillati</taxon>
        <taxon>Bacillota</taxon>
        <taxon>Clostridia</taxon>
        <taxon>Eubacteriales</taxon>
        <taxon>Oscillospiraceae</taxon>
        <taxon>Pseudobacteroides</taxon>
    </lineage>
</organism>
<accession>A0A0L6JJ81</accession>
<dbReference type="Proteomes" id="UP000036923">
    <property type="component" value="Unassembled WGS sequence"/>
</dbReference>
<dbReference type="eggNOG" id="ENOG502ZEMM">
    <property type="taxonomic scope" value="Bacteria"/>
</dbReference>
<evidence type="ECO:0000313" key="1">
    <source>
        <dbReference type="EMBL" id="KNY25497.1"/>
    </source>
</evidence>
<protein>
    <submittedName>
        <fullName evidence="1">Uncharacterized protein</fullName>
    </submittedName>
</protein>
<sequence>MEKSNMEVYTMFKTEYVTIVIPRSIKCLVISELKKYIMVLQTEFKMTGEMCVLEDIEDSKTLFLRLALTTIKENEKVEVTISEFLLLMSMLYCSLSALERFGKVSNTKMDEYRKLYESLDVIRKMLGESRIDEYIKFQRHYKQANTNRMQ</sequence>
<gene>
    <name evidence="1" type="ORF">Bccel_0757</name>
</gene>
<dbReference type="RefSeq" id="WP_036943134.1">
    <property type="nucleotide sequence ID" value="NZ_JQKC01000020.1"/>
</dbReference>